<gene>
    <name evidence="2" type="ORF">CWS20_05940</name>
</gene>
<dbReference type="EMBL" id="PISD01000010">
    <property type="protein sequence ID" value="PKG29950.1"/>
    <property type="molecule type" value="Genomic_DNA"/>
</dbReference>
<name>A0A2N0ZKA8_9BACI</name>
<dbReference type="Proteomes" id="UP000233343">
    <property type="component" value="Unassembled WGS sequence"/>
</dbReference>
<dbReference type="PROSITE" id="PS51500">
    <property type="entry name" value="SIN"/>
    <property type="match status" value="1"/>
</dbReference>
<sequence>MLATENLDEEWLKLILEAKEIGLDKEDIRRFLITNTKETKFI</sequence>
<evidence type="ECO:0000313" key="3">
    <source>
        <dbReference type="Proteomes" id="UP000233343"/>
    </source>
</evidence>
<dbReference type="GO" id="GO:0046983">
    <property type="term" value="F:protein dimerization activity"/>
    <property type="evidence" value="ECO:0007669"/>
    <property type="project" value="InterPro"/>
</dbReference>
<dbReference type="GO" id="GO:0006355">
    <property type="term" value="P:regulation of DNA-templated transcription"/>
    <property type="evidence" value="ECO:0007669"/>
    <property type="project" value="InterPro"/>
</dbReference>
<keyword evidence="3" id="KW-1185">Reference proteome</keyword>
<dbReference type="InterPro" id="IPR036281">
    <property type="entry name" value="SinR/SinI_dimer_dom_sf"/>
</dbReference>
<dbReference type="SUPFAM" id="SSF47406">
    <property type="entry name" value="SinR repressor dimerisation domain-like"/>
    <property type="match status" value="1"/>
</dbReference>
<protein>
    <recommendedName>
        <fullName evidence="1">Sin domain-containing protein</fullName>
    </recommendedName>
</protein>
<feature type="domain" description="Sin" evidence="1">
    <location>
        <begin position="1"/>
        <end position="36"/>
    </location>
</feature>
<reference evidence="2 3" key="1">
    <citation type="journal article" date="2010" name="Int. J. Syst. Evol. Microbiol.">
        <title>Bacillus horneckiae sp. nov., isolated from a spacecraft-assembly clean room.</title>
        <authorList>
            <person name="Vaishampayan P."/>
            <person name="Probst A."/>
            <person name="Krishnamurthi S."/>
            <person name="Ghosh S."/>
            <person name="Osman S."/>
            <person name="McDowall A."/>
            <person name="Ruckmani A."/>
            <person name="Mayilraj S."/>
            <person name="Venkateswaran K."/>
        </authorList>
    </citation>
    <scope>NUCLEOTIDE SEQUENCE [LARGE SCALE GENOMIC DNA]</scope>
    <source>
        <strain evidence="3">1PO1SC</strain>
    </source>
</reference>
<comment type="caution">
    <text evidence="2">The sequence shown here is derived from an EMBL/GenBank/DDBJ whole genome shotgun (WGS) entry which is preliminary data.</text>
</comment>
<dbReference type="Pfam" id="PF08671">
    <property type="entry name" value="SinI"/>
    <property type="match status" value="1"/>
</dbReference>
<dbReference type="InterPro" id="IPR010981">
    <property type="entry name" value="SinR/SinI_dimer_dom"/>
</dbReference>
<evidence type="ECO:0000259" key="1">
    <source>
        <dbReference type="PROSITE" id="PS51500"/>
    </source>
</evidence>
<dbReference type="AlphaFoldDB" id="A0A2N0ZKA8"/>
<organism evidence="2 3">
    <name type="scientific">Cytobacillus horneckiae</name>
    <dbReference type="NCBI Taxonomy" id="549687"/>
    <lineage>
        <taxon>Bacteria</taxon>
        <taxon>Bacillati</taxon>
        <taxon>Bacillota</taxon>
        <taxon>Bacilli</taxon>
        <taxon>Bacillales</taxon>
        <taxon>Bacillaceae</taxon>
        <taxon>Cytobacillus</taxon>
    </lineage>
</organism>
<accession>A0A2N0ZKA8</accession>
<proteinExistence type="predicted"/>
<evidence type="ECO:0000313" key="2">
    <source>
        <dbReference type="EMBL" id="PKG29950.1"/>
    </source>
</evidence>